<organism evidence="1 2">
    <name type="scientific">Pseudomonas mangrovi</name>
    <dbReference type="NCBI Taxonomy" id="2161748"/>
    <lineage>
        <taxon>Bacteria</taxon>
        <taxon>Pseudomonadati</taxon>
        <taxon>Pseudomonadota</taxon>
        <taxon>Gammaproteobacteria</taxon>
        <taxon>Pseudomonadales</taxon>
        <taxon>Pseudomonadaceae</taxon>
        <taxon>Pseudomonas</taxon>
    </lineage>
</organism>
<gene>
    <name evidence="1" type="ORF">DBO85_00010</name>
</gene>
<dbReference type="Proteomes" id="UP000244064">
    <property type="component" value="Unassembled WGS sequence"/>
</dbReference>
<proteinExistence type="predicted"/>
<reference evidence="1 2" key="1">
    <citation type="submission" date="2018-04" db="EMBL/GenBank/DDBJ databases">
        <title>Pseudomonas sp. nov., isolated from mangrove soil.</title>
        <authorList>
            <person name="Chen C."/>
        </authorList>
    </citation>
    <scope>NUCLEOTIDE SEQUENCE [LARGE SCALE GENOMIC DNA]</scope>
    <source>
        <strain evidence="1 2">TC-11</strain>
    </source>
</reference>
<dbReference type="RefSeq" id="WP_108104028.1">
    <property type="nucleotide sequence ID" value="NZ_QASN01000001.1"/>
</dbReference>
<dbReference type="EMBL" id="QASN01000001">
    <property type="protein sequence ID" value="PTU76588.1"/>
    <property type="molecule type" value="Genomic_DNA"/>
</dbReference>
<evidence type="ECO:0000313" key="2">
    <source>
        <dbReference type="Proteomes" id="UP000244064"/>
    </source>
</evidence>
<dbReference type="AlphaFoldDB" id="A0A2T5PFS3"/>
<accession>A0A2T5PFS3</accession>
<name>A0A2T5PFS3_9PSED</name>
<sequence length="194" mass="21241">MALSLDLMAGEFLEPCSEGTSGYHERVETLIDMASQTTRKNALSLVRRPSFAVESGVRLDDRNLVHAVRFKESLWSEGRRLNATLDFSGVQVPVLNDQAPIAPELAERIRRTFGQAILSSRRSERFGLDGVSYSFTLPDAGCASAWSPEPESRSGQLVHLMKLLDAHANAPDPVESEGRIAALLDVLQNVKPAP</sequence>
<evidence type="ECO:0000313" key="1">
    <source>
        <dbReference type="EMBL" id="PTU76588.1"/>
    </source>
</evidence>
<comment type="caution">
    <text evidence="1">The sequence shown here is derived from an EMBL/GenBank/DDBJ whole genome shotgun (WGS) entry which is preliminary data.</text>
</comment>
<protein>
    <submittedName>
        <fullName evidence="1">Uncharacterized protein</fullName>
    </submittedName>
</protein>
<keyword evidence="2" id="KW-1185">Reference proteome</keyword>